<sequence>MTRALAPETAVKLARWAGFLYLVVIVCGLLAELAVRQALIVPGDAAATAANIGAAEGRFRLGLAADAAMGLADAGLGVLLFVLLRPVGAILSLAALVFRLAQTAIVGMTLILSQAALLALDGVAGDGGEGLAALLLAAHGLGYDTGLAFFGVACGLLGLLVWRSGYLPRWLGALLAAAGAVYLTGSALRLVAPGLSGAFAPAYALPLLAEAAFCLWLLIRGVDRAGWARAVSAPDRNPPR</sequence>
<feature type="transmembrane region" description="Helical" evidence="1">
    <location>
        <begin position="20"/>
        <end position="41"/>
    </location>
</feature>
<evidence type="ECO:0008006" key="4">
    <source>
        <dbReference type="Google" id="ProtNLM"/>
    </source>
</evidence>
<proteinExistence type="predicted"/>
<evidence type="ECO:0000256" key="1">
    <source>
        <dbReference type="SAM" id="Phobius"/>
    </source>
</evidence>
<feature type="transmembrane region" description="Helical" evidence="1">
    <location>
        <begin position="96"/>
        <end position="120"/>
    </location>
</feature>
<keyword evidence="1" id="KW-0812">Transmembrane</keyword>
<dbReference type="Pfam" id="PF14329">
    <property type="entry name" value="DUF4386"/>
    <property type="match status" value="1"/>
</dbReference>
<feature type="transmembrane region" description="Helical" evidence="1">
    <location>
        <begin position="174"/>
        <end position="192"/>
    </location>
</feature>
<accession>A0ABV3XSI5</accession>
<evidence type="ECO:0000313" key="2">
    <source>
        <dbReference type="EMBL" id="MEX5728300.1"/>
    </source>
</evidence>
<keyword evidence="1" id="KW-1133">Transmembrane helix</keyword>
<organism evidence="2 3">
    <name type="scientific">Rhodovulum iodosum</name>
    <dbReference type="NCBI Taxonomy" id="68291"/>
    <lineage>
        <taxon>Bacteria</taxon>
        <taxon>Pseudomonadati</taxon>
        <taxon>Pseudomonadota</taxon>
        <taxon>Alphaproteobacteria</taxon>
        <taxon>Rhodobacterales</taxon>
        <taxon>Paracoccaceae</taxon>
        <taxon>Rhodovulum</taxon>
    </lineage>
</organism>
<keyword evidence="3" id="KW-1185">Reference proteome</keyword>
<dbReference type="Proteomes" id="UP001560019">
    <property type="component" value="Unassembled WGS sequence"/>
</dbReference>
<evidence type="ECO:0000313" key="3">
    <source>
        <dbReference type="Proteomes" id="UP001560019"/>
    </source>
</evidence>
<dbReference type="EMBL" id="JBEHHI010000001">
    <property type="protein sequence ID" value="MEX5728300.1"/>
    <property type="molecule type" value="Genomic_DNA"/>
</dbReference>
<name>A0ABV3XSI5_9RHOB</name>
<dbReference type="InterPro" id="IPR025495">
    <property type="entry name" value="DUF4386"/>
</dbReference>
<feature type="transmembrane region" description="Helical" evidence="1">
    <location>
        <begin position="198"/>
        <end position="219"/>
    </location>
</feature>
<feature type="transmembrane region" description="Helical" evidence="1">
    <location>
        <begin position="140"/>
        <end position="162"/>
    </location>
</feature>
<gene>
    <name evidence="2" type="ORF">Ga0609869_001653</name>
</gene>
<reference evidence="2 3" key="1">
    <citation type="submission" date="2024-06" db="EMBL/GenBank/DDBJ databases">
        <title>Genome of Rhodovulum iodosum, a marine photoferrotroph.</title>
        <authorList>
            <person name="Bianchini G."/>
            <person name="Nikeleit V."/>
            <person name="Kappler A."/>
            <person name="Bryce C."/>
            <person name="Sanchez-Baracaldo P."/>
        </authorList>
    </citation>
    <scope>NUCLEOTIDE SEQUENCE [LARGE SCALE GENOMIC DNA]</scope>
    <source>
        <strain evidence="2 3">UT/N1</strain>
    </source>
</reference>
<comment type="caution">
    <text evidence="2">The sequence shown here is derived from an EMBL/GenBank/DDBJ whole genome shotgun (WGS) entry which is preliminary data.</text>
</comment>
<protein>
    <recommendedName>
        <fullName evidence="4">DUF4386 domain-containing protein</fullName>
    </recommendedName>
</protein>
<dbReference type="RefSeq" id="WP_125408640.1">
    <property type="nucleotide sequence ID" value="NZ_JBEHHI010000001.1"/>
</dbReference>
<keyword evidence="1" id="KW-0472">Membrane</keyword>